<gene>
    <name evidence="3" type="ORF">LLW09_07640</name>
</gene>
<reference evidence="3 4" key="1">
    <citation type="journal article" date="2023" name="Int J Dairy Technol">
        <title>Genome based analysis of Pseudomonas paracarnis RQ057, a strain responsible for blue discoloration spoilage in processed cheese.</title>
        <authorList>
            <person name="Rodrigues Rd.S."/>
            <person name="Machado S.G."/>
            <person name="de Carvalho A.F."/>
            <person name="Nero L.A."/>
        </authorList>
    </citation>
    <scope>NUCLEOTIDE SEQUENCE [LARGE SCALE GENOMIC DNA]</scope>
    <source>
        <strain evidence="3 4">RQ057</strain>
    </source>
</reference>
<feature type="compositionally biased region" description="Pro residues" evidence="1">
    <location>
        <begin position="475"/>
        <end position="492"/>
    </location>
</feature>
<feature type="region of interest" description="Disordered" evidence="1">
    <location>
        <begin position="472"/>
        <end position="493"/>
    </location>
</feature>
<evidence type="ECO:0000256" key="1">
    <source>
        <dbReference type="SAM" id="MobiDB-lite"/>
    </source>
</evidence>
<dbReference type="RefSeq" id="WP_324835975.1">
    <property type="nucleotide sequence ID" value="NZ_JAJGWQ010000003.1"/>
</dbReference>
<evidence type="ECO:0000313" key="3">
    <source>
        <dbReference type="EMBL" id="MEB3782426.1"/>
    </source>
</evidence>
<organism evidence="3 4">
    <name type="scientific">Pseudomonas paracarnis</name>
    <dbReference type="NCBI Taxonomy" id="2750625"/>
    <lineage>
        <taxon>Bacteria</taxon>
        <taxon>Pseudomonadati</taxon>
        <taxon>Pseudomonadota</taxon>
        <taxon>Gammaproteobacteria</taxon>
        <taxon>Pseudomonadales</taxon>
        <taxon>Pseudomonadaceae</taxon>
        <taxon>Pseudomonas</taxon>
    </lineage>
</organism>
<dbReference type="EMBL" id="JAJGWQ010000003">
    <property type="protein sequence ID" value="MEB3782426.1"/>
    <property type="molecule type" value="Genomic_DNA"/>
</dbReference>
<feature type="signal peptide" evidence="2">
    <location>
        <begin position="1"/>
        <end position="27"/>
    </location>
</feature>
<dbReference type="Proteomes" id="UP001336015">
    <property type="component" value="Unassembled WGS sequence"/>
</dbReference>
<comment type="caution">
    <text evidence="3">The sequence shown here is derived from an EMBL/GenBank/DDBJ whole genome shotgun (WGS) entry which is preliminary data.</text>
</comment>
<sequence length="893" mass="99432">MQNQKITKIALIPAVSLVFALSPFSKAHSSLIGEQWEQTYYTPTNSGLIPVSSTKGEFFDDKQMKLNYCIGERRYEADVAFKRFVIPATGNVVVNLDSYLYVTLANGQLVQVAKFKRDDGSLSDVKISPDDVKAIGASLNIEPLADGVTRLSENCTLQHYEKTPDILPYAEELYVEDCPAGQTINGEMNGLTQKIGYIPSYFRNDASQQKFFKFASDDTYSQYDADTYKKTEIWGRSAINENGLVKTYGGYWLEGYEEACKTPSVEPEPIEHLQETRNIDCEAGESGYISQYRTYEMVNGNRQNESEWITNFNSCTKIAEPDYSVPLHFDHDQYIYEDCPAGQTVGGFDGGSIQRQGRVEIWSETNKNGEIKYSIKNLGNGAFTPINLDDYRTSEPPFFKMPSSFMYDFNGIWTPGFESVCKVPVTYTYEYQTRNTDCAAGQIGQITEQRMIRKGSDSSEFTMIDWYTVMNSCQTPPPPKPEPQPEPQPEPEPVLQDVTANVFVSCPEGQTVGSKPNGETVRKGTIPLVYNGSSYAIEYYGYYIPIPVSKAADGSVFIDDFTEADVDDFGGVWSKGSEEACGVPVAFQQLTDWKTETVACQEGQAGHIKYDYNRTWEYDALNDVIRNDSGWISSVKENTCKTLEDALLEEEEVTKTEQCPSGQFGSITVKGKNVTYGLSGTKFIETDRVNNCVAELDQFSQETRERECPDGQIGSISEYRITATNNEGAESYPYGNSWLQASNTCANQVSADEELSNADNRPKGLLSNQTIKASDDSSLDKLLNYLNVVQDVNLSADYRLYLLIDRLDNLNSGKIEAVASKWKKVSGGIVILSDAPRFARSYIGFGGITKSNVDDFVVVSADYQNGNIKVVAKEIKSISSGKPIVFNVPFAEI</sequence>
<feature type="chain" id="PRO_5046158775" evidence="2">
    <location>
        <begin position="28"/>
        <end position="893"/>
    </location>
</feature>
<name>A0ABU6BRJ1_9PSED</name>
<keyword evidence="2" id="KW-0732">Signal</keyword>
<protein>
    <submittedName>
        <fullName evidence="3">Uncharacterized protein</fullName>
    </submittedName>
</protein>
<accession>A0ABU6BRJ1</accession>
<evidence type="ECO:0000313" key="4">
    <source>
        <dbReference type="Proteomes" id="UP001336015"/>
    </source>
</evidence>
<proteinExistence type="predicted"/>
<evidence type="ECO:0000256" key="2">
    <source>
        <dbReference type="SAM" id="SignalP"/>
    </source>
</evidence>
<keyword evidence="4" id="KW-1185">Reference proteome</keyword>